<feature type="compositionally biased region" description="Pro residues" evidence="17">
    <location>
        <begin position="251"/>
        <end position="278"/>
    </location>
</feature>
<dbReference type="OrthoDB" id="4062651at2759"/>
<reference evidence="22" key="2">
    <citation type="submission" date="2020-10" db="EMBL/GenBank/DDBJ databases">
        <authorList>
            <person name="Scholz U."/>
            <person name="Mascher M."/>
            <person name="Fiebig A."/>
        </authorList>
    </citation>
    <scope>NUCLEOTIDE SEQUENCE [LARGE SCALE GENOMIC DNA]</scope>
    <source>
        <strain evidence="22">cv. Morex</strain>
    </source>
</reference>
<feature type="domain" description="Gnk2-homologous" evidence="21">
    <location>
        <begin position="26"/>
        <end position="130"/>
    </location>
</feature>
<dbReference type="KEGG" id="hvg:123410886"/>
<dbReference type="PROSITE" id="PS51473">
    <property type="entry name" value="GNK2"/>
    <property type="match status" value="2"/>
</dbReference>
<protein>
    <submittedName>
        <fullName evidence="22">Uncharacterized protein</fullName>
    </submittedName>
</protein>
<sequence>MAAPPRRLLLLAAVSWFRMVAVCQVLPLGPICSTTGNYTNGSPYQTKLAAVLAGLPSGAISNRGFNTSTAGEAPDDTVFGLIMCFADRNWTKCQNCLRAAAAGIVQTCPYSRQASACYDACVLRYSNQSFFSVADPGVAFYAWVDDFVADMAGMNGTRRELMGRLMAEAAAGSPLMLANGSQQYTDSRGDSHVMHGLAQCTRDLNASECTRCFSSLVPELSRSRPNNTYGTVKGYSCYVAYRVDNELGITIPPPPPTQPLPLVPPPSPLPSSAPPNPPAAARSRTALVAGISTGSVAFVICASLSVWLYLWRRSRRREDIARLQEELDDAFDEQPMEEDFEQGPKRFRYAELAVATRYFSDEEKLGEGGFGSVYHGYLKDMNLDVAIKRVSKTSKQGKKEYASEVKIISRLRHRNLVQLVGWCHGGGELLLVYDLMPNGSLDTHIHSEKSNLPWQLRHEIVLGIGSALLYLHQDWEQCVLHRDIKPSNIMLDAAFNAKLGDFGLARLVDHGRGSHTTVLAGTRGYMDPESMVTGRASTESDVYSFGVVVLEIATGRRPLVLIPNQDQDEEKSAIHLVQWVWELFSDGRILDAADEQLDGEFDGGEMERVMVAALWCAHPDSSVRPSIRQAVNVMRFEAPLPSLPAKMPVAMFMPPVDGFLTGSSGGNSNNSNTTTSTVETSALLR</sequence>
<evidence type="ECO:0000256" key="15">
    <source>
        <dbReference type="ARBA" id="ARBA00023180"/>
    </source>
</evidence>
<dbReference type="GO" id="GO:0002229">
    <property type="term" value="P:defense response to oomycetes"/>
    <property type="evidence" value="ECO:0007669"/>
    <property type="project" value="UniProtKB-ARBA"/>
</dbReference>
<feature type="transmembrane region" description="Helical" evidence="18">
    <location>
        <begin position="286"/>
        <end position="310"/>
    </location>
</feature>
<dbReference type="FunFam" id="3.30.430.20:FF:000016">
    <property type="entry name" value="Cysteine-rich receptor-like protein kinase 10"/>
    <property type="match status" value="1"/>
</dbReference>
<dbReference type="Pfam" id="PF00069">
    <property type="entry name" value="Pkinase"/>
    <property type="match status" value="1"/>
</dbReference>
<dbReference type="InterPro" id="IPR000719">
    <property type="entry name" value="Prot_kinase_dom"/>
</dbReference>
<evidence type="ECO:0000256" key="9">
    <source>
        <dbReference type="ARBA" id="ARBA00022741"/>
    </source>
</evidence>
<dbReference type="PROSITE" id="PS00108">
    <property type="entry name" value="PROTEIN_KINASE_ST"/>
    <property type="match status" value="1"/>
</dbReference>
<evidence type="ECO:0000259" key="21">
    <source>
        <dbReference type="PROSITE" id="PS51473"/>
    </source>
</evidence>
<accession>A0A8I6Z735</accession>
<gene>
    <name evidence="22" type="primary">LOC123410886</name>
</gene>
<keyword evidence="5" id="KW-0808">Transferase</keyword>
<dbReference type="CDD" id="cd14066">
    <property type="entry name" value="STKc_IRAK"/>
    <property type="match status" value="1"/>
</dbReference>
<organism evidence="22 23">
    <name type="scientific">Hordeum vulgare subsp. vulgare</name>
    <name type="common">Domesticated barley</name>
    <dbReference type="NCBI Taxonomy" id="112509"/>
    <lineage>
        <taxon>Eukaryota</taxon>
        <taxon>Viridiplantae</taxon>
        <taxon>Streptophyta</taxon>
        <taxon>Embryophyta</taxon>
        <taxon>Tracheophyta</taxon>
        <taxon>Spermatophyta</taxon>
        <taxon>Magnoliopsida</taxon>
        <taxon>Liliopsida</taxon>
        <taxon>Poales</taxon>
        <taxon>Poaceae</taxon>
        <taxon>BOP clade</taxon>
        <taxon>Pooideae</taxon>
        <taxon>Triticodae</taxon>
        <taxon>Triticeae</taxon>
        <taxon>Hordeinae</taxon>
        <taxon>Hordeum</taxon>
    </lineage>
</organism>
<evidence type="ECO:0000256" key="16">
    <source>
        <dbReference type="PROSITE-ProRule" id="PRU10141"/>
    </source>
</evidence>
<dbReference type="AlphaFoldDB" id="A0A8I6Z735"/>
<feature type="domain" description="Protein kinase" evidence="20">
    <location>
        <begin position="359"/>
        <end position="643"/>
    </location>
</feature>
<feature type="binding site" evidence="16">
    <location>
        <position position="388"/>
    </location>
    <ligand>
        <name>ATP</name>
        <dbReference type="ChEBI" id="CHEBI:30616"/>
    </ligand>
</feature>
<dbReference type="GeneID" id="123410886"/>
<keyword evidence="7 19" id="KW-0732">Signal</keyword>
<keyword evidence="23" id="KW-1185">Reference proteome</keyword>
<dbReference type="CDD" id="cd23509">
    <property type="entry name" value="Gnk2-like"/>
    <property type="match status" value="2"/>
</dbReference>
<dbReference type="FunFam" id="1.10.510.10:FF:000240">
    <property type="entry name" value="Lectin-domain containing receptor kinase A4.3"/>
    <property type="match status" value="1"/>
</dbReference>
<evidence type="ECO:0000256" key="3">
    <source>
        <dbReference type="ARBA" id="ARBA00010217"/>
    </source>
</evidence>
<dbReference type="Proteomes" id="UP000011116">
    <property type="component" value="Chromosome 7H"/>
</dbReference>
<dbReference type="FunFam" id="3.30.200.20:FF:000168">
    <property type="entry name" value="L-type lectin-domain containing receptor kinase IX.1"/>
    <property type="match status" value="1"/>
</dbReference>
<dbReference type="SMR" id="A0A8I6Z735"/>
<evidence type="ECO:0000256" key="18">
    <source>
        <dbReference type="SAM" id="Phobius"/>
    </source>
</evidence>
<evidence type="ECO:0000313" key="23">
    <source>
        <dbReference type="Proteomes" id="UP000011116"/>
    </source>
</evidence>
<reference evidence="22" key="3">
    <citation type="submission" date="2022-01" db="UniProtKB">
        <authorList>
            <consortium name="EnsemblPlants"/>
        </authorList>
    </citation>
    <scope>IDENTIFICATION</scope>
    <source>
        <strain evidence="22">subsp. vulgare</strain>
    </source>
</reference>
<reference evidence="23" key="1">
    <citation type="journal article" date="2012" name="Nature">
        <title>A physical, genetic and functional sequence assembly of the barley genome.</title>
        <authorList>
            <consortium name="The International Barley Genome Sequencing Consortium"/>
            <person name="Mayer K.F."/>
            <person name="Waugh R."/>
            <person name="Brown J.W."/>
            <person name="Schulman A."/>
            <person name="Langridge P."/>
            <person name="Platzer M."/>
            <person name="Fincher G.B."/>
            <person name="Muehlbauer G.J."/>
            <person name="Sato K."/>
            <person name="Close T.J."/>
            <person name="Wise R.P."/>
            <person name="Stein N."/>
        </authorList>
    </citation>
    <scope>NUCLEOTIDE SEQUENCE [LARGE SCALE GENOMIC DNA]</scope>
    <source>
        <strain evidence="23">cv. Morex</strain>
    </source>
</reference>
<dbReference type="Gramene" id="HORVU.MOREX.r2.7HG0617050.1">
    <property type="protein sequence ID" value="HORVU.MOREX.r2.7HG0617050.1"/>
    <property type="gene ID" value="HORVU.MOREX.r2.7HG0617050"/>
</dbReference>
<dbReference type="PROSITE" id="PS50011">
    <property type="entry name" value="PROTEIN_KINASE_DOM"/>
    <property type="match status" value="1"/>
</dbReference>
<evidence type="ECO:0000256" key="14">
    <source>
        <dbReference type="ARBA" id="ARBA00023170"/>
    </source>
</evidence>
<dbReference type="InterPro" id="IPR002902">
    <property type="entry name" value="GNK2"/>
</dbReference>
<dbReference type="GO" id="GO:0005524">
    <property type="term" value="F:ATP binding"/>
    <property type="evidence" value="ECO:0007669"/>
    <property type="project" value="UniProtKB-UniRule"/>
</dbReference>
<comment type="similarity">
    <text evidence="3">In the C-terminal section; belongs to the protein kinase superfamily. Ser/Thr protein kinase family.</text>
</comment>
<keyword evidence="9 16" id="KW-0547">Nucleotide-binding</keyword>
<feature type="chain" id="PRO_5035182232" evidence="19">
    <location>
        <begin position="24"/>
        <end position="685"/>
    </location>
</feature>
<dbReference type="InterPro" id="IPR038408">
    <property type="entry name" value="GNK2_sf"/>
</dbReference>
<evidence type="ECO:0000256" key="19">
    <source>
        <dbReference type="SAM" id="SignalP"/>
    </source>
</evidence>
<dbReference type="EnsemblPlants" id="HORVU.MOREX.r3.7HG0744190.1">
    <property type="protein sequence ID" value="HORVU.MOREX.r3.7HG0744190.1"/>
    <property type="gene ID" value="HORVU.MOREX.r3.7HG0744190"/>
</dbReference>
<dbReference type="RefSeq" id="XP_044959748.1">
    <property type="nucleotide sequence ID" value="XM_045103813.1"/>
</dbReference>
<evidence type="ECO:0000259" key="20">
    <source>
        <dbReference type="PROSITE" id="PS50011"/>
    </source>
</evidence>
<feature type="signal peptide" evidence="19">
    <location>
        <begin position="1"/>
        <end position="23"/>
    </location>
</feature>
<comment type="similarity">
    <text evidence="2">In the N-terminal section; belongs to the leguminous lectin family.</text>
</comment>
<proteinExistence type="inferred from homology"/>
<feature type="domain" description="Gnk2-homologous" evidence="21">
    <location>
        <begin position="136"/>
        <end position="246"/>
    </location>
</feature>
<evidence type="ECO:0000256" key="17">
    <source>
        <dbReference type="SAM" id="MobiDB-lite"/>
    </source>
</evidence>
<dbReference type="SUPFAM" id="SSF56112">
    <property type="entry name" value="Protein kinase-like (PK-like)"/>
    <property type="match status" value="1"/>
</dbReference>
<keyword evidence="14" id="KW-0675">Receptor</keyword>
<dbReference type="Pfam" id="PF01657">
    <property type="entry name" value="Stress-antifung"/>
    <property type="match status" value="2"/>
</dbReference>
<dbReference type="PANTHER" id="PTHR27007">
    <property type="match status" value="1"/>
</dbReference>
<feature type="compositionally biased region" description="Low complexity" evidence="17">
    <location>
        <begin position="666"/>
        <end position="677"/>
    </location>
</feature>
<keyword evidence="11 16" id="KW-0067">ATP-binding</keyword>
<evidence type="ECO:0000256" key="8">
    <source>
        <dbReference type="ARBA" id="ARBA00022737"/>
    </source>
</evidence>
<dbReference type="Gene3D" id="3.30.430.20">
    <property type="entry name" value="Gnk2 domain, C-X8-C-X2-C motif"/>
    <property type="match status" value="2"/>
</dbReference>
<feature type="region of interest" description="Disordered" evidence="17">
    <location>
        <begin position="663"/>
        <end position="685"/>
    </location>
</feature>
<evidence type="ECO:0000313" key="22">
    <source>
        <dbReference type="EnsemblPlants" id="HORVU.MOREX.r3.7HG0744190.1"/>
    </source>
</evidence>
<evidence type="ECO:0000256" key="6">
    <source>
        <dbReference type="ARBA" id="ARBA00022692"/>
    </source>
</evidence>
<feature type="region of interest" description="Disordered" evidence="17">
    <location>
        <begin position="250"/>
        <end position="280"/>
    </location>
</feature>
<dbReference type="SMART" id="SM00220">
    <property type="entry name" value="S_TKc"/>
    <property type="match status" value="1"/>
</dbReference>
<evidence type="ECO:0000256" key="4">
    <source>
        <dbReference type="ARBA" id="ARBA00022475"/>
    </source>
</evidence>
<dbReference type="InterPro" id="IPR050528">
    <property type="entry name" value="L-type_Lectin-RKs"/>
</dbReference>
<keyword evidence="13 18" id="KW-0472">Membrane</keyword>
<dbReference type="InterPro" id="IPR008271">
    <property type="entry name" value="Ser/Thr_kinase_AS"/>
</dbReference>
<keyword evidence="6 18" id="KW-0812">Transmembrane</keyword>
<comment type="subcellular location">
    <subcellularLocation>
        <location evidence="1">Cell membrane</location>
        <topology evidence="1">Single-pass type I membrane protein</topology>
    </subcellularLocation>
</comment>
<dbReference type="Gramene" id="HORVU.MOREX.r3.7HG0744190.1">
    <property type="protein sequence ID" value="HORVU.MOREX.r3.7HG0744190.1"/>
    <property type="gene ID" value="HORVU.MOREX.r3.7HG0744190"/>
</dbReference>
<evidence type="ECO:0000256" key="2">
    <source>
        <dbReference type="ARBA" id="ARBA00008536"/>
    </source>
</evidence>
<name>A0A8I6Z735_HORVV</name>
<evidence type="ECO:0000256" key="5">
    <source>
        <dbReference type="ARBA" id="ARBA00022679"/>
    </source>
</evidence>
<evidence type="ECO:0000256" key="13">
    <source>
        <dbReference type="ARBA" id="ARBA00023136"/>
    </source>
</evidence>
<keyword evidence="15" id="KW-0325">Glycoprotein</keyword>
<evidence type="ECO:0000256" key="10">
    <source>
        <dbReference type="ARBA" id="ARBA00022777"/>
    </source>
</evidence>
<evidence type="ECO:0000256" key="7">
    <source>
        <dbReference type="ARBA" id="ARBA00022729"/>
    </source>
</evidence>
<evidence type="ECO:0000256" key="12">
    <source>
        <dbReference type="ARBA" id="ARBA00022989"/>
    </source>
</evidence>
<keyword evidence="4" id="KW-1003">Cell membrane</keyword>
<dbReference type="InterPro" id="IPR011009">
    <property type="entry name" value="Kinase-like_dom_sf"/>
</dbReference>
<dbReference type="GO" id="GO:0005886">
    <property type="term" value="C:plasma membrane"/>
    <property type="evidence" value="ECO:0000318"/>
    <property type="project" value="GO_Central"/>
</dbReference>
<keyword evidence="12 18" id="KW-1133">Transmembrane helix</keyword>
<evidence type="ECO:0000256" key="11">
    <source>
        <dbReference type="ARBA" id="ARBA00022840"/>
    </source>
</evidence>
<dbReference type="PROSITE" id="PS00107">
    <property type="entry name" value="PROTEIN_KINASE_ATP"/>
    <property type="match status" value="1"/>
</dbReference>
<dbReference type="GO" id="GO:0004672">
    <property type="term" value="F:protein kinase activity"/>
    <property type="evidence" value="ECO:0007669"/>
    <property type="project" value="InterPro"/>
</dbReference>
<dbReference type="InterPro" id="IPR017441">
    <property type="entry name" value="Protein_kinase_ATP_BS"/>
</dbReference>
<keyword evidence="10" id="KW-0418">Kinase</keyword>
<evidence type="ECO:0000256" key="1">
    <source>
        <dbReference type="ARBA" id="ARBA00004251"/>
    </source>
</evidence>
<keyword evidence="8" id="KW-0677">Repeat</keyword>
<dbReference type="Gene3D" id="1.10.510.10">
    <property type="entry name" value="Transferase(Phosphotransferase) domain 1"/>
    <property type="match status" value="1"/>
</dbReference>
<dbReference type="Gene3D" id="3.30.200.20">
    <property type="entry name" value="Phosphorylase Kinase, domain 1"/>
    <property type="match status" value="1"/>
</dbReference>